<evidence type="ECO:0000256" key="1">
    <source>
        <dbReference type="ARBA" id="ARBA00018719"/>
    </source>
</evidence>
<evidence type="ECO:0000256" key="2">
    <source>
        <dbReference type="ARBA" id="ARBA00022630"/>
    </source>
</evidence>
<dbReference type="SUPFAM" id="SSF51206">
    <property type="entry name" value="cAMP-binding domain-like"/>
    <property type="match status" value="1"/>
</dbReference>
<dbReference type="SMART" id="SM00100">
    <property type="entry name" value="cNMP"/>
    <property type="match status" value="1"/>
</dbReference>
<dbReference type="InterPro" id="IPR018490">
    <property type="entry name" value="cNMP-bd_dom_sf"/>
</dbReference>
<dbReference type="Proteomes" id="UP000248925">
    <property type="component" value="Unassembled WGS sequence"/>
</dbReference>
<reference evidence="5 6" key="1">
    <citation type="journal article" date="2018" name="Sci. Rep.">
        <title>Rhizobium tumorigenes sp. nov., a novel plant tumorigenic bacterium isolated from cane gall tumors on thornless blackberry.</title>
        <authorList>
            <person name="Kuzmanovi N."/>
            <person name="Smalla K."/>
            <person name="Gronow S."/>
            <person name="PuBawska J."/>
        </authorList>
    </citation>
    <scope>NUCLEOTIDE SEQUENCE [LARGE SCALE GENOMIC DNA]</scope>
    <source>
        <strain evidence="5 6">CCBAU 85046</strain>
    </source>
</reference>
<dbReference type="InterPro" id="IPR050097">
    <property type="entry name" value="Ferredoxin-NADP_redctase_2"/>
</dbReference>
<feature type="domain" description="Cyclic nucleotide-binding" evidence="4">
    <location>
        <begin position="18"/>
        <end position="138"/>
    </location>
</feature>
<dbReference type="CDD" id="cd00038">
    <property type="entry name" value="CAP_ED"/>
    <property type="match status" value="1"/>
</dbReference>
<dbReference type="Gene3D" id="3.50.50.60">
    <property type="entry name" value="FAD/NAD(P)-binding domain"/>
    <property type="match status" value="2"/>
</dbReference>
<dbReference type="Pfam" id="PF00027">
    <property type="entry name" value="cNMP_binding"/>
    <property type="match status" value="1"/>
</dbReference>
<dbReference type="InterPro" id="IPR023753">
    <property type="entry name" value="FAD/NAD-binding_dom"/>
</dbReference>
<dbReference type="PRINTS" id="PR00469">
    <property type="entry name" value="PNDRDTASEII"/>
</dbReference>
<keyword evidence="2" id="KW-0285">Flavoprotein</keyword>
<dbReference type="AlphaFoldDB" id="A0A2W4C2W5"/>
<dbReference type="GO" id="GO:0016491">
    <property type="term" value="F:oxidoreductase activity"/>
    <property type="evidence" value="ECO:0007669"/>
    <property type="project" value="UniProtKB-KW"/>
</dbReference>
<gene>
    <name evidence="5" type="ORF">CPY51_30090</name>
</gene>
<evidence type="ECO:0000313" key="5">
    <source>
        <dbReference type="EMBL" id="PZM08002.1"/>
    </source>
</evidence>
<dbReference type="Gene3D" id="2.60.120.10">
    <property type="entry name" value="Jelly Rolls"/>
    <property type="match status" value="1"/>
</dbReference>
<dbReference type="PANTHER" id="PTHR48105">
    <property type="entry name" value="THIOREDOXIN REDUCTASE 1-RELATED-RELATED"/>
    <property type="match status" value="1"/>
</dbReference>
<comment type="caution">
    <text evidence="5">The sequence shown here is derived from an EMBL/GenBank/DDBJ whole genome shotgun (WGS) entry which is preliminary data.</text>
</comment>
<accession>A0A2W4C2W5</accession>
<dbReference type="Pfam" id="PF07992">
    <property type="entry name" value="Pyr_redox_2"/>
    <property type="match status" value="1"/>
</dbReference>
<dbReference type="PROSITE" id="PS50042">
    <property type="entry name" value="CNMP_BINDING_3"/>
    <property type="match status" value="1"/>
</dbReference>
<organism evidence="5 6">
    <name type="scientific">Rhizobium tubonense</name>
    <dbReference type="NCBI Taxonomy" id="484088"/>
    <lineage>
        <taxon>Bacteria</taxon>
        <taxon>Pseudomonadati</taxon>
        <taxon>Pseudomonadota</taxon>
        <taxon>Alphaproteobacteria</taxon>
        <taxon>Hyphomicrobiales</taxon>
        <taxon>Rhizobiaceae</taxon>
        <taxon>Rhizobium/Agrobacterium group</taxon>
        <taxon>Rhizobium</taxon>
    </lineage>
</organism>
<sequence>MPLTTIDPTDPWLREAQTFPQLSEEMLLRAYHYGSVQQLAEEQYLFERGERDVDFCIVLEGEVEIFADTIRGGRTLMFAYRKGQFTGEQNLFTRREILFSAFAKAGSRILRVPHNMFHKLISGESDIGEIIVRAFILRRAGFVRHSQGGVGLIGNRHDADLLRLQSFLSRNLYPIEVVDPSTDSTIMELLRRLGVTFDELPVVITQDDIVFRNPSNSELADALGFSEPPKAGIIYDLAVVGAGPAGLAAAVYGASEALNTIVLETLAPGGQAGTSSKIENYLGFPTGISGQALAGRAHIQAQKFGARLSVSRQVIALDCSAYPYRLVLDDKTSLEARAVVVATGARYRKLDVLNYDKFEGHGIFYAATAIESQVCADEEIVIVGGGNSAGQAAVFLSRTVKHVHMLMRSGIAASMSDYLAQRIESSSRITLHQQSEIVALHGEKTLEGVTWVDKKDGVSRELAVTSLFVMIGAAPNTDWLNGCLDLDRHGFVNTGATTYGSTLTPYSTSKDGVYAVGDVRSGSVKRVASAVGEGSVVVSAVHQFLEGAAGRSLK</sequence>
<evidence type="ECO:0000259" key="4">
    <source>
        <dbReference type="PROSITE" id="PS50042"/>
    </source>
</evidence>
<dbReference type="InterPro" id="IPR000595">
    <property type="entry name" value="cNMP-bd_dom"/>
</dbReference>
<protein>
    <recommendedName>
        <fullName evidence="1">Thioredoxin reductase</fullName>
    </recommendedName>
</protein>
<evidence type="ECO:0000313" key="6">
    <source>
        <dbReference type="Proteomes" id="UP000248925"/>
    </source>
</evidence>
<dbReference type="InterPro" id="IPR036188">
    <property type="entry name" value="FAD/NAD-bd_sf"/>
</dbReference>
<keyword evidence="3" id="KW-0560">Oxidoreductase</keyword>
<dbReference type="SUPFAM" id="SSF51905">
    <property type="entry name" value="FAD/NAD(P)-binding domain"/>
    <property type="match status" value="1"/>
</dbReference>
<dbReference type="PRINTS" id="PR00368">
    <property type="entry name" value="FADPNR"/>
</dbReference>
<keyword evidence="6" id="KW-1185">Reference proteome</keyword>
<evidence type="ECO:0000256" key="3">
    <source>
        <dbReference type="ARBA" id="ARBA00023002"/>
    </source>
</evidence>
<name>A0A2W4C2W5_9HYPH</name>
<dbReference type="OrthoDB" id="9786503at2"/>
<dbReference type="InterPro" id="IPR014710">
    <property type="entry name" value="RmlC-like_jellyroll"/>
</dbReference>
<proteinExistence type="predicted"/>
<dbReference type="EMBL" id="PCDP01000076">
    <property type="protein sequence ID" value="PZM08002.1"/>
    <property type="molecule type" value="Genomic_DNA"/>
</dbReference>